<evidence type="ECO:0000256" key="6">
    <source>
        <dbReference type="ARBA" id="ARBA00023136"/>
    </source>
</evidence>
<comment type="subcellular location">
    <subcellularLocation>
        <location evidence="1">Cell membrane</location>
        <topology evidence="1">Multi-pass membrane protein</topology>
    </subcellularLocation>
</comment>
<reference evidence="9" key="1">
    <citation type="submission" date="2020-07" db="EMBL/GenBank/DDBJ databases">
        <authorList>
            <person name="Partida-Martinez L."/>
            <person name="Huntemann M."/>
            <person name="Clum A."/>
            <person name="Wang J."/>
            <person name="Palaniappan K."/>
            <person name="Ritter S."/>
            <person name="Chen I.-M."/>
            <person name="Stamatis D."/>
            <person name="Reddy T."/>
            <person name="O'Malley R."/>
            <person name="Daum C."/>
            <person name="Shapiro N."/>
            <person name="Ivanova N."/>
            <person name="Kyrpides N."/>
            <person name="Woyke T."/>
        </authorList>
    </citation>
    <scope>NUCLEOTIDE SEQUENCE [LARGE SCALE GENOMIC DNA]</scope>
    <source>
        <strain evidence="9">AT2.8</strain>
    </source>
</reference>
<accession>A0A852TJ70</accession>
<dbReference type="GO" id="GO:0005886">
    <property type="term" value="C:plasma membrane"/>
    <property type="evidence" value="ECO:0007669"/>
    <property type="project" value="UniProtKB-SubCell"/>
</dbReference>
<dbReference type="Pfam" id="PF03994">
    <property type="entry name" value="DUF350"/>
    <property type="match status" value="1"/>
</dbReference>
<evidence type="ECO:0000256" key="7">
    <source>
        <dbReference type="SAM" id="Phobius"/>
    </source>
</evidence>
<dbReference type="EMBL" id="JACCBX010000012">
    <property type="protein sequence ID" value="NYE08215.1"/>
    <property type="molecule type" value="Genomic_DNA"/>
</dbReference>
<keyword evidence="3" id="KW-1003">Cell membrane</keyword>
<keyword evidence="6 7" id="KW-0472">Membrane</keyword>
<keyword evidence="5 7" id="KW-1133">Transmembrane helix</keyword>
<dbReference type="PANTHER" id="PTHR40043">
    <property type="entry name" value="UPF0719 INNER MEMBRANE PROTEIN YJFL"/>
    <property type="match status" value="1"/>
</dbReference>
<protein>
    <submittedName>
        <fullName evidence="8">Membrane protein</fullName>
    </submittedName>
</protein>
<comment type="similarity">
    <text evidence="2">Belongs to the UPF0719 family.</text>
</comment>
<organism evidence="8 9">
    <name type="scientific">Neobacillus niacini</name>
    <dbReference type="NCBI Taxonomy" id="86668"/>
    <lineage>
        <taxon>Bacteria</taxon>
        <taxon>Bacillati</taxon>
        <taxon>Bacillota</taxon>
        <taxon>Bacilli</taxon>
        <taxon>Bacillales</taxon>
        <taxon>Bacillaceae</taxon>
        <taxon>Neobacillus</taxon>
    </lineage>
</organism>
<keyword evidence="4 7" id="KW-0812">Transmembrane</keyword>
<evidence type="ECO:0000313" key="9">
    <source>
        <dbReference type="Proteomes" id="UP000548423"/>
    </source>
</evidence>
<dbReference type="InterPro" id="IPR007140">
    <property type="entry name" value="DUF350"/>
</dbReference>
<comment type="caution">
    <text evidence="8">The sequence shown here is derived from an EMBL/GenBank/DDBJ whole genome shotgun (WGS) entry which is preliminary data.</text>
</comment>
<feature type="transmembrane region" description="Helical" evidence="7">
    <location>
        <begin position="40"/>
        <end position="60"/>
    </location>
</feature>
<sequence>MLDFLIYLAVSLALLLVGLFLMEITTKVKEFALMAKGNKAASYVLGGRLLGLAIVLYSALANSISLVDMVIWGAVGIAAQIIVFYLTEWVTPRRFNVSQSIEEDNTAVGLFLLLLSVSIGIVIAGCLTY</sequence>
<evidence type="ECO:0000313" key="8">
    <source>
        <dbReference type="EMBL" id="NYE08215.1"/>
    </source>
</evidence>
<dbReference type="Proteomes" id="UP000548423">
    <property type="component" value="Unassembled WGS sequence"/>
</dbReference>
<evidence type="ECO:0000256" key="1">
    <source>
        <dbReference type="ARBA" id="ARBA00004651"/>
    </source>
</evidence>
<feature type="transmembrane region" description="Helical" evidence="7">
    <location>
        <begin position="107"/>
        <end position="127"/>
    </location>
</feature>
<proteinExistence type="inferred from homology"/>
<feature type="transmembrane region" description="Helical" evidence="7">
    <location>
        <begin position="6"/>
        <end position="28"/>
    </location>
</feature>
<name>A0A852TJ70_9BACI</name>
<dbReference type="PANTHER" id="PTHR40043:SF1">
    <property type="entry name" value="UPF0719 INNER MEMBRANE PROTEIN YJFL"/>
    <property type="match status" value="1"/>
</dbReference>
<evidence type="ECO:0000256" key="4">
    <source>
        <dbReference type="ARBA" id="ARBA00022692"/>
    </source>
</evidence>
<evidence type="ECO:0000256" key="3">
    <source>
        <dbReference type="ARBA" id="ARBA00022475"/>
    </source>
</evidence>
<gene>
    <name evidence="8" type="ORF">F4694_005058</name>
</gene>
<dbReference type="AlphaFoldDB" id="A0A852TJ70"/>
<feature type="transmembrane region" description="Helical" evidence="7">
    <location>
        <begin position="66"/>
        <end position="86"/>
    </location>
</feature>
<evidence type="ECO:0000256" key="5">
    <source>
        <dbReference type="ARBA" id="ARBA00022989"/>
    </source>
</evidence>
<reference evidence="9" key="2">
    <citation type="submission" date="2020-08" db="EMBL/GenBank/DDBJ databases">
        <title>The Agave Microbiome: Exploring the role of microbial communities in plant adaptations to desert environments.</title>
        <authorList>
            <person name="Partida-Martinez L.P."/>
        </authorList>
    </citation>
    <scope>NUCLEOTIDE SEQUENCE [LARGE SCALE GENOMIC DNA]</scope>
    <source>
        <strain evidence="9">AT2.8</strain>
    </source>
</reference>
<evidence type="ECO:0000256" key="2">
    <source>
        <dbReference type="ARBA" id="ARBA00005779"/>
    </source>
</evidence>